<accession>A0A812LWM5</accession>
<feature type="domain" description="CBS" evidence="6">
    <location>
        <begin position="841"/>
        <end position="900"/>
    </location>
</feature>
<protein>
    <recommendedName>
        <fullName evidence="6">CBS domain-containing protein</fullName>
    </recommendedName>
</protein>
<name>A0A812LWM5_9DINO</name>
<dbReference type="SMART" id="SM01240">
    <property type="entry name" value="IMPDH"/>
    <property type="match status" value="1"/>
</dbReference>
<dbReference type="GO" id="GO:0046872">
    <property type="term" value="F:metal ion binding"/>
    <property type="evidence" value="ECO:0007669"/>
    <property type="project" value="UniProtKB-KW"/>
</dbReference>
<dbReference type="SUPFAM" id="SSF51412">
    <property type="entry name" value="Inosine monophosphate dehydrogenase (IMPDH)"/>
    <property type="match status" value="1"/>
</dbReference>
<keyword evidence="3" id="KW-0560">Oxidoreductase</keyword>
<evidence type="ECO:0000259" key="6">
    <source>
        <dbReference type="PROSITE" id="PS51371"/>
    </source>
</evidence>
<evidence type="ECO:0000256" key="1">
    <source>
        <dbReference type="ARBA" id="ARBA00005502"/>
    </source>
</evidence>
<organism evidence="7 8">
    <name type="scientific">Symbiodinium necroappetens</name>
    <dbReference type="NCBI Taxonomy" id="1628268"/>
    <lineage>
        <taxon>Eukaryota</taxon>
        <taxon>Sar</taxon>
        <taxon>Alveolata</taxon>
        <taxon>Dinophyceae</taxon>
        <taxon>Suessiales</taxon>
        <taxon>Symbiodiniaceae</taxon>
        <taxon>Symbiodinium</taxon>
    </lineage>
</organism>
<evidence type="ECO:0000256" key="4">
    <source>
        <dbReference type="ARBA" id="ARBA00023122"/>
    </source>
</evidence>
<gene>
    <name evidence="7" type="ORF">SNEC2469_LOCUS5411</name>
</gene>
<evidence type="ECO:0000256" key="2">
    <source>
        <dbReference type="ARBA" id="ARBA00022723"/>
    </source>
</evidence>
<dbReference type="Pfam" id="PF00571">
    <property type="entry name" value="CBS"/>
    <property type="match status" value="1"/>
</dbReference>
<dbReference type="GO" id="GO:0006183">
    <property type="term" value="P:GTP biosynthetic process"/>
    <property type="evidence" value="ECO:0007669"/>
    <property type="project" value="TreeGrafter"/>
</dbReference>
<dbReference type="Proteomes" id="UP000601435">
    <property type="component" value="Unassembled WGS sequence"/>
</dbReference>
<keyword evidence="2" id="KW-0479">Metal-binding</keyword>
<dbReference type="OrthoDB" id="423808at2759"/>
<keyword evidence="8" id="KW-1185">Reference proteome</keyword>
<reference evidence="7" key="1">
    <citation type="submission" date="2021-02" db="EMBL/GenBank/DDBJ databases">
        <authorList>
            <person name="Dougan E. K."/>
            <person name="Rhodes N."/>
            <person name="Thang M."/>
            <person name="Chan C."/>
        </authorList>
    </citation>
    <scope>NUCLEOTIDE SEQUENCE</scope>
</reference>
<dbReference type="InterPro" id="IPR000644">
    <property type="entry name" value="CBS_dom"/>
</dbReference>
<dbReference type="InterPro" id="IPR005990">
    <property type="entry name" value="IMP_DH"/>
</dbReference>
<dbReference type="Gene3D" id="3.20.20.70">
    <property type="entry name" value="Aldolase class I"/>
    <property type="match status" value="1"/>
</dbReference>
<dbReference type="PANTHER" id="PTHR11911">
    <property type="entry name" value="INOSINE-5-MONOPHOSPHATE DEHYDROGENASE RELATED"/>
    <property type="match status" value="1"/>
</dbReference>
<keyword evidence="4 5" id="KW-0129">CBS domain</keyword>
<feature type="non-terminal residue" evidence="7">
    <location>
        <position position="1065"/>
    </location>
</feature>
<dbReference type="SMART" id="SM00116">
    <property type="entry name" value="CBS"/>
    <property type="match status" value="2"/>
</dbReference>
<dbReference type="Pfam" id="PF00478">
    <property type="entry name" value="IMPDH"/>
    <property type="match status" value="1"/>
</dbReference>
<sequence length="1065" mass="116464">MDANAHVGLVRGPGGEIIQSRSDEVGHYRPELQNFNGGLFVDFLSSQYFSAVNTHFDVGPTFYGPPPRRHKTRVDYICVPTATLHNVRRCHIQYSAADRLQLINDIARRDHLPLQIDIEVGLAYEHSPATAKFMWDKTRLVEDALHGTGREYLFQRVDRHLQCALANIPSMLNPDKMWHVFNSAIRDAAVDVYQLPAKKVVSRPADTAEAIDNMLEAKKSLVSYQTICLGHGHGRLDGGDFLQLPGPQGGCSATVVEWDQVAHAAEVDDRLRLINNLDVLGKWFYDTLWQALEMAICQVARPDDVELLQQRVELCVRRLQYWQSVAKCPHLHKTVLAAVFGKLHWDSAASVRDDGGFAVCVNPWVGQFQEDMVALLKLDSAAERLHGIGDRFFLVFTDYRADFLAIDCTELRSSFFSVCVPPPGVVIPMPQSEEQQMQDQVGGEVEERQSFACDCKCEDGSTCTATFGTAQALAMHRRRTKGGLELYSVVFTMSWFQQAQEGARPVKQQRVQDDEGLASKEKKMLEMLAKLCLKNSLEIRELQSAILCTFIVPRDSAIAVAGSDAAKNHVERMKAVQSNERKIDALGPIHVHVWASIVNAAVGSAATKEDADILKEHFDSITKPGSDPNSIALHVHVARFRKAWDKGERMRDVKFDSEIVPVSPKCTRPGEHMADPASDGWPAGKVFEAAPQGFTYDDLVFMPQPSSFEASDVDLSSYITKNIRLKSPIIGSPSDTVTDSNMAIALALSGAMGIIHANQDIQRQVSMVQAVKRFVSGFVLEPVVMRPTQTLADLDKLKAATGITTVPITDTGGLGGELLGIVTARDADLCADRREYLSRVMTERVVTAREPLSFEEALDTLKRAKVGKLLILNSDDQLVSMVTRSDLKKVRDFPDMSRDLSGKLLVGAAVPALPDGSQDWPRASALAEAGANVLYLFGDGVDEQLSLIRRLKIDYPSVDVLAGPATSVREARRLVEAGADGIIAGSGNDAGADPMAAPLAVAVGRGEATMVYEVAYYVTRNYKLPVAAAGVRSTSQALVAMGLGASAVVLREPLAGTDEAPGGKQ</sequence>
<dbReference type="GO" id="GO:0005737">
    <property type="term" value="C:cytoplasm"/>
    <property type="evidence" value="ECO:0007669"/>
    <property type="project" value="TreeGrafter"/>
</dbReference>
<evidence type="ECO:0000313" key="8">
    <source>
        <dbReference type="Proteomes" id="UP000601435"/>
    </source>
</evidence>
<dbReference type="AlphaFoldDB" id="A0A812LWM5"/>
<dbReference type="SUPFAM" id="SSF54631">
    <property type="entry name" value="CBS-domain pair"/>
    <property type="match status" value="1"/>
</dbReference>
<dbReference type="InterPro" id="IPR001093">
    <property type="entry name" value="IMP_DH_GMPRt"/>
</dbReference>
<comment type="similarity">
    <text evidence="1">Belongs to the IMPDH/GMPR family.</text>
</comment>
<dbReference type="GO" id="GO:0003938">
    <property type="term" value="F:IMP dehydrogenase activity"/>
    <property type="evidence" value="ECO:0007669"/>
    <property type="project" value="InterPro"/>
</dbReference>
<dbReference type="FunFam" id="3.20.20.70:FF:000424">
    <property type="entry name" value="Inosine-5'-monophosphate dehydrogenase 2"/>
    <property type="match status" value="1"/>
</dbReference>
<evidence type="ECO:0000313" key="7">
    <source>
        <dbReference type="EMBL" id="CAE7253797.1"/>
    </source>
</evidence>
<dbReference type="InterPro" id="IPR046342">
    <property type="entry name" value="CBS_dom_sf"/>
</dbReference>
<comment type="caution">
    <text evidence="7">The sequence shown here is derived from an EMBL/GenBank/DDBJ whole genome shotgun (WGS) entry which is preliminary data.</text>
</comment>
<proteinExistence type="inferred from homology"/>
<dbReference type="EMBL" id="CAJNJA010010109">
    <property type="protein sequence ID" value="CAE7253797.1"/>
    <property type="molecule type" value="Genomic_DNA"/>
</dbReference>
<evidence type="ECO:0000256" key="5">
    <source>
        <dbReference type="PROSITE-ProRule" id="PRU00703"/>
    </source>
</evidence>
<evidence type="ECO:0000256" key="3">
    <source>
        <dbReference type="ARBA" id="ARBA00023002"/>
    </source>
</evidence>
<dbReference type="PROSITE" id="PS51371">
    <property type="entry name" value="CBS"/>
    <property type="match status" value="1"/>
</dbReference>
<dbReference type="InterPro" id="IPR013785">
    <property type="entry name" value="Aldolase_TIM"/>
</dbReference>
<dbReference type="PANTHER" id="PTHR11911:SF111">
    <property type="entry name" value="INOSINE-5'-MONOPHOSPHATE DEHYDROGENASE"/>
    <property type="match status" value="1"/>
</dbReference>
<dbReference type="CDD" id="cd04601">
    <property type="entry name" value="CBS_pair_IMPDH"/>
    <property type="match status" value="1"/>
</dbReference>